<comment type="similarity">
    <text evidence="1">Belongs to the disease resistance NB-LRR family.</text>
</comment>
<dbReference type="InterPro" id="IPR036388">
    <property type="entry name" value="WH-like_DNA-bd_sf"/>
</dbReference>
<dbReference type="GO" id="GO:0005524">
    <property type="term" value="F:ATP binding"/>
    <property type="evidence" value="ECO:0007669"/>
    <property type="project" value="UniProtKB-KW"/>
</dbReference>
<dbReference type="GO" id="GO:0006952">
    <property type="term" value="P:defense response"/>
    <property type="evidence" value="ECO:0007669"/>
    <property type="project" value="UniProtKB-KW"/>
</dbReference>
<evidence type="ECO:0000259" key="8">
    <source>
        <dbReference type="Pfam" id="PF23247"/>
    </source>
</evidence>
<dbReference type="SUPFAM" id="SSF52058">
    <property type="entry name" value="L domain-like"/>
    <property type="match status" value="3"/>
</dbReference>
<evidence type="ECO:0000256" key="6">
    <source>
        <dbReference type="SAM" id="MobiDB-lite"/>
    </source>
</evidence>
<dbReference type="Pfam" id="PF23247">
    <property type="entry name" value="LRR_RPS2"/>
    <property type="match status" value="6"/>
</dbReference>
<feature type="region of interest" description="Disordered" evidence="6">
    <location>
        <begin position="133"/>
        <end position="152"/>
    </location>
</feature>
<dbReference type="Gene3D" id="1.10.8.430">
    <property type="entry name" value="Helical domain of apoptotic protease-activating factors"/>
    <property type="match status" value="1"/>
</dbReference>
<keyword evidence="3" id="KW-0677">Repeat</keyword>
<dbReference type="Gene3D" id="3.80.10.10">
    <property type="entry name" value="Ribonuclease Inhibitor"/>
    <property type="match status" value="5"/>
</dbReference>
<organism evidence="9 10">
    <name type="scientific">Centaurea solstitialis</name>
    <name type="common">yellow star-thistle</name>
    <dbReference type="NCBI Taxonomy" id="347529"/>
    <lineage>
        <taxon>Eukaryota</taxon>
        <taxon>Viridiplantae</taxon>
        <taxon>Streptophyta</taxon>
        <taxon>Embryophyta</taxon>
        <taxon>Tracheophyta</taxon>
        <taxon>Spermatophyta</taxon>
        <taxon>Magnoliopsida</taxon>
        <taxon>eudicotyledons</taxon>
        <taxon>Gunneridae</taxon>
        <taxon>Pentapetalae</taxon>
        <taxon>asterids</taxon>
        <taxon>campanulids</taxon>
        <taxon>Asterales</taxon>
        <taxon>Asteraceae</taxon>
        <taxon>Carduoideae</taxon>
        <taxon>Cardueae</taxon>
        <taxon>Centaureinae</taxon>
        <taxon>Centaurea</taxon>
    </lineage>
</organism>
<feature type="domain" description="Disease resistance protein At4g27190-like leucine-rich repeats" evidence="8">
    <location>
        <begin position="1528"/>
        <end position="1658"/>
    </location>
</feature>
<evidence type="ECO:0000256" key="3">
    <source>
        <dbReference type="ARBA" id="ARBA00022737"/>
    </source>
</evidence>
<dbReference type="EMBL" id="JARYMX010000004">
    <property type="protein sequence ID" value="KAJ9550779.1"/>
    <property type="molecule type" value="Genomic_DNA"/>
</dbReference>
<dbReference type="InterPro" id="IPR057135">
    <property type="entry name" value="At4g27190-like_LRR"/>
</dbReference>
<accession>A0AA38SZE1</accession>
<evidence type="ECO:0000313" key="10">
    <source>
        <dbReference type="Proteomes" id="UP001172457"/>
    </source>
</evidence>
<feature type="non-terminal residue" evidence="9">
    <location>
        <position position="1"/>
    </location>
</feature>
<dbReference type="Pfam" id="PF00931">
    <property type="entry name" value="NB-ARC"/>
    <property type="match status" value="1"/>
</dbReference>
<evidence type="ECO:0000256" key="1">
    <source>
        <dbReference type="ARBA" id="ARBA00008894"/>
    </source>
</evidence>
<evidence type="ECO:0000256" key="2">
    <source>
        <dbReference type="ARBA" id="ARBA00022614"/>
    </source>
</evidence>
<dbReference type="Proteomes" id="UP001172457">
    <property type="component" value="Chromosome 4"/>
</dbReference>
<gene>
    <name evidence="9" type="ORF">OSB04_014824</name>
</gene>
<feature type="domain" description="Disease resistance protein At4g27190-like leucine-rich repeats" evidence="8">
    <location>
        <begin position="698"/>
        <end position="817"/>
    </location>
</feature>
<dbReference type="Gene3D" id="3.40.50.300">
    <property type="entry name" value="P-loop containing nucleotide triphosphate hydrolases"/>
    <property type="match status" value="1"/>
</dbReference>
<keyword evidence="4" id="KW-0611">Plant defense</keyword>
<dbReference type="InterPro" id="IPR032675">
    <property type="entry name" value="LRR_dom_sf"/>
</dbReference>
<sequence>MEIVTAIVTPVVESLMVPIKKHIGYLVSCTKYVRDMGTKMHLLKAKRLGVENQLNWNKSNNLEVPPEVNGWLEEVVKIDAQVESIPTDVGSCFNLKCRHKLGRKAFKIIEKINRVIDENSIINWTNHPIPLGKVDSMKPSTSTPSSHRNDFKSRERTFTEALKALEPDHKSHMIALCGMGGVGKTTMMEKLKKVVIEKKMFDLIVEATVGEKTDPISIQQSVADFLSVDLTEKTKAARASKLQKNFEAHFGGGKKILIILDDIWQVVDLHDIGLSHLPNQGVHFKVLMTSRNRRVCTMMGVEVDSILNVDVLKAPEAQSFFRQFVKFSDDVDLDLRSIGDDIASRCHGLPIAIKTIAYALKDKSNKHVWEDTLSRLKNHDIDEVLHQIFEMSYNNLHNEETKSTLLLCGLFPEDFDTPKEDVMRYGWGLKLFHKVYTIREARDRLNTCIDRLVDANLLIQSEDFGCFKMHDLVRAFILDKCSKGENSFIVGNMSKWPTKDMSESCKRISLECTDMLEFTRGCKYPNLLLLKLMHGKKSLTFPEDFYEEMRELQVIAYDKLEYPLLSGSLQCSTNLRTLCLHRCLLMFDCSPIGNLLNLEVLSFAHCSIQKLPSTIGNLKELKLLDLTGCTDLIIDDGVFTNLIKLEEIYMKVSVRKMGFVIKAIRFTDSICNELVEISKNLFALEVEFFDTHALPKNMCFRKLERFKISLGCSLSDIDGQNRHHSYENTLILVTNKCELLNSRMNELFEKTKLLHFQVNDINDLGDVLVESLHHQRSSFYNLRVLEICECENLRYLFTVWVANGLTKLERLKVSSCKVLETLVDGDNYGVGMVKFQALKFLYLCDLPKLISLSNAVNVIELPQLEELKLDTLPNFTSVYPENYQSTTSSLSNDISTMQPFLNEKVVIPPLKKLQIIRMERLKDIWSSNPIPLLQHLEELVVGHCGSIEVLFNIDLRCDGNMEEVGSCLRSIRVWNVENLREIWRINGANDGVLAFSGFQAIETLWIERCKRFRHLFTPTTTSFDLRALTEVFMRGCGEIERNNELPKSSQKKEINVTSNEEISEVGDAISNVVLSSNLIHTFHHVRTLHIENHEKAEVVFEIESPCSRDLVTTHQNTQQWPILPYLKDLRLKDMECLHHVWKCNWSKFLIYQKQHESSSSFHNLTTISIEKCKNIKYLFSPLMAKLLSNLKTVTLHDCDVIEEVVSNRDDEDEGFIASINTSPGLFPHLDYFSLTALPNLKRIGCGGAKGGTNEVFSNTTTSISIHDQFKLPQVNDVAWSLCQYARAVNISNCQELSYVVPFYALGQTQKLENLIIMFCDSLVEVCETQGFNISGYGATNTDGGNGGTIHNTMANPRRKTINVFELSNLKELEIGYCGLMQHVFTFSMLESLMQLKKLGISYCKAVEVIVKEENEAQIKISSKVVVFPRLKSIALCKLPNLTGFFLGKNEFQWPLLEDVSIDCCPQMRVFTYGCSITPKLKYIHTDLGKHSLECGLNFPDMATTLPKISSSSLDTINSYATTSKGTPWSFHNLIEIDVSYKNDAKNIIPSNELLQLQKLEKIRVGHCSLLEEVFEASEGIGSSSELQSVVVKIPKLREVKLEWLWNLKNIWKNNSRMVLEFPNLTKLSINVCNHLEHVFTSSMFGSLLQLQELCISRCVALEVIVKEEEQECDAKLVHEIIRLPHLRSLTLESLRHLKGFCLGKEAFSWPSLDTLKITGCPEISVFTKGDLATPELRVIDTSFGRCELVREEDLNSFINTIQQE</sequence>
<name>A0AA38SZE1_9ASTR</name>
<dbReference type="PANTHER" id="PTHR33463:SF96">
    <property type="entry name" value="LEUCINE-RICH REPEAT DOMAIN, L DOMAIN-LIKE PROTEIN-RELATED"/>
    <property type="match status" value="1"/>
</dbReference>
<keyword evidence="5" id="KW-0547">Nucleotide-binding</keyword>
<keyword evidence="2" id="KW-0433">Leucine-rich repeat</keyword>
<comment type="caution">
    <text evidence="9">The sequence shown here is derived from an EMBL/GenBank/DDBJ whole genome shotgun (WGS) entry which is preliminary data.</text>
</comment>
<dbReference type="Gene3D" id="1.10.10.10">
    <property type="entry name" value="Winged helix-like DNA-binding domain superfamily/Winged helix DNA-binding domain"/>
    <property type="match status" value="1"/>
</dbReference>
<feature type="domain" description="NB-ARC" evidence="7">
    <location>
        <begin position="159"/>
        <end position="325"/>
    </location>
</feature>
<dbReference type="PRINTS" id="PR00364">
    <property type="entry name" value="DISEASERSIST"/>
</dbReference>
<feature type="domain" description="Disease resistance protein At4g27190-like leucine-rich repeats" evidence="8">
    <location>
        <begin position="1067"/>
        <end position="1147"/>
    </location>
</feature>
<evidence type="ECO:0000256" key="5">
    <source>
        <dbReference type="ARBA" id="ARBA00022840"/>
    </source>
</evidence>
<dbReference type="InterPro" id="IPR050905">
    <property type="entry name" value="Plant_NBS-LRR"/>
</dbReference>
<evidence type="ECO:0000259" key="7">
    <source>
        <dbReference type="Pfam" id="PF00931"/>
    </source>
</evidence>
<feature type="domain" description="Disease resistance protein At4g27190-like leucine-rich repeats" evidence="8">
    <location>
        <begin position="907"/>
        <end position="1036"/>
    </location>
</feature>
<proteinExistence type="inferred from homology"/>
<feature type="domain" description="Disease resistance protein At4g27190-like leucine-rich repeats" evidence="8">
    <location>
        <begin position="1363"/>
        <end position="1468"/>
    </location>
</feature>
<dbReference type="InterPro" id="IPR002182">
    <property type="entry name" value="NB-ARC"/>
</dbReference>
<evidence type="ECO:0000313" key="9">
    <source>
        <dbReference type="EMBL" id="KAJ9550779.1"/>
    </source>
</evidence>
<dbReference type="PANTHER" id="PTHR33463">
    <property type="entry name" value="NB-ARC DOMAIN-CONTAINING PROTEIN-RELATED"/>
    <property type="match status" value="1"/>
</dbReference>
<keyword evidence="5" id="KW-0067">ATP-binding</keyword>
<feature type="domain" description="Disease resistance protein At4g27190-like leucine-rich repeats" evidence="8">
    <location>
        <begin position="1150"/>
        <end position="1243"/>
    </location>
</feature>
<protein>
    <submittedName>
        <fullName evidence="9">Uncharacterized protein</fullName>
    </submittedName>
</protein>
<evidence type="ECO:0000256" key="4">
    <source>
        <dbReference type="ARBA" id="ARBA00022821"/>
    </source>
</evidence>
<dbReference type="InterPro" id="IPR042197">
    <property type="entry name" value="Apaf_helical"/>
</dbReference>
<dbReference type="InterPro" id="IPR027417">
    <property type="entry name" value="P-loop_NTPase"/>
</dbReference>
<dbReference type="GO" id="GO:0043531">
    <property type="term" value="F:ADP binding"/>
    <property type="evidence" value="ECO:0007669"/>
    <property type="project" value="InterPro"/>
</dbReference>
<dbReference type="SUPFAM" id="SSF52540">
    <property type="entry name" value="P-loop containing nucleoside triphosphate hydrolases"/>
    <property type="match status" value="1"/>
</dbReference>
<keyword evidence="10" id="KW-1185">Reference proteome</keyword>
<reference evidence="9" key="1">
    <citation type="submission" date="2023-03" db="EMBL/GenBank/DDBJ databases">
        <title>Chromosome-scale reference genome and RAD-based genetic map of yellow starthistle (Centaurea solstitialis) reveal putative structural variation and QTLs associated with invader traits.</title>
        <authorList>
            <person name="Reatini B."/>
            <person name="Cang F.A."/>
            <person name="Jiang Q."/>
            <person name="Mckibben M.T.W."/>
            <person name="Barker M.S."/>
            <person name="Rieseberg L.H."/>
            <person name="Dlugosch K.M."/>
        </authorList>
    </citation>
    <scope>NUCLEOTIDE SEQUENCE</scope>
    <source>
        <strain evidence="9">CAN-66</strain>
        <tissue evidence="9">Leaf</tissue>
    </source>
</reference>